<dbReference type="Proteomes" id="UP000317318">
    <property type="component" value="Chromosome"/>
</dbReference>
<dbReference type="GO" id="GO:0001522">
    <property type="term" value="P:pseudouridine synthesis"/>
    <property type="evidence" value="ECO:0007669"/>
    <property type="project" value="InterPro"/>
</dbReference>
<dbReference type="AlphaFoldDB" id="A0A517QZ72"/>
<keyword evidence="2" id="KW-0413">Isomerase</keyword>
<dbReference type="InterPro" id="IPR006145">
    <property type="entry name" value="PsdUridine_synth_RsuA/RluA"/>
</dbReference>
<dbReference type="SUPFAM" id="SSF55120">
    <property type="entry name" value="Pseudouridine synthase"/>
    <property type="match status" value="1"/>
</dbReference>
<dbReference type="GO" id="GO:0003723">
    <property type="term" value="F:RNA binding"/>
    <property type="evidence" value="ECO:0007669"/>
    <property type="project" value="InterPro"/>
</dbReference>
<dbReference type="CDD" id="cd02869">
    <property type="entry name" value="PseudoU_synth_RluA_like"/>
    <property type="match status" value="1"/>
</dbReference>
<protein>
    <submittedName>
        <fullName evidence="2">Ribosomal large subunit pseudouridine synthase D</fullName>
        <ecNumber evidence="2">5.4.99.23</ecNumber>
    </submittedName>
</protein>
<dbReference type="InterPro" id="IPR050188">
    <property type="entry name" value="RluA_PseudoU_synthase"/>
</dbReference>
<proteinExistence type="predicted"/>
<sequence length="232" mass="25462">MPEIEIELICVDRPVLAANKPGGLLTEAPLGIASLVSDVKAYLKRIHDKPGNVYLGIPHRLDRPVSGVILFATNSKGAARLSEEFEQRRVIKSYQVCVEGAVEPGEGQWVDWLLKREGTAHVDVVPAGTAKAKEARLSYRVVKVDDGMSLLDINLETGRMHQIRVQCAARGHAVIGDVQYGSTRDLIGPVSDDPRDRPIALHANAIQFRHPVRYDTVTVEAPLPAYWPLPIA</sequence>
<organism evidence="2 3">
    <name type="scientific">Stratiformator vulcanicus</name>
    <dbReference type="NCBI Taxonomy" id="2527980"/>
    <lineage>
        <taxon>Bacteria</taxon>
        <taxon>Pseudomonadati</taxon>
        <taxon>Planctomycetota</taxon>
        <taxon>Planctomycetia</taxon>
        <taxon>Planctomycetales</taxon>
        <taxon>Planctomycetaceae</taxon>
        <taxon>Stratiformator</taxon>
    </lineage>
</organism>
<name>A0A517QZ72_9PLAN</name>
<dbReference type="InterPro" id="IPR020103">
    <property type="entry name" value="PsdUridine_synth_cat_dom_sf"/>
</dbReference>
<dbReference type="KEGG" id="svp:Pan189_13110"/>
<evidence type="ECO:0000313" key="3">
    <source>
        <dbReference type="Proteomes" id="UP000317318"/>
    </source>
</evidence>
<dbReference type="Pfam" id="PF00849">
    <property type="entry name" value="PseudoU_synth_2"/>
    <property type="match status" value="1"/>
</dbReference>
<feature type="domain" description="Pseudouridine synthase RsuA/RluA-like" evidence="1">
    <location>
        <begin position="15"/>
        <end position="169"/>
    </location>
</feature>
<dbReference type="EC" id="5.4.99.23" evidence="2"/>
<dbReference type="GO" id="GO:0160140">
    <property type="term" value="F:23S rRNA pseudouridine(1911/1915/1917) synthase activity"/>
    <property type="evidence" value="ECO:0007669"/>
    <property type="project" value="UniProtKB-EC"/>
</dbReference>
<gene>
    <name evidence="2" type="primary">rluD_1</name>
    <name evidence="2" type="ORF">Pan189_13110</name>
</gene>
<keyword evidence="3" id="KW-1185">Reference proteome</keyword>
<dbReference type="EMBL" id="CP036268">
    <property type="protein sequence ID" value="QDT36947.1"/>
    <property type="molecule type" value="Genomic_DNA"/>
</dbReference>
<reference evidence="2 3" key="1">
    <citation type="submission" date="2019-02" db="EMBL/GenBank/DDBJ databases">
        <title>Deep-cultivation of Planctomycetes and their phenomic and genomic characterization uncovers novel biology.</title>
        <authorList>
            <person name="Wiegand S."/>
            <person name="Jogler M."/>
            <person name="Boedeker C."/>
            <person name="Pinto D."/>
            <person name="Vollmers J."/>
            <person name="Rivas-Marin E."/>
            <person name="Kohn T."/>
            <person name="Peeters S.H."/>
            <person name="Heuer A."/>
            <person name="Rast P."/>
            <person name="Oberbeckmann S."/>
            <person name="Bunk B."/>
            <person name="Jeske O."/>
            <person name="Meyerdierks A."/>
            <person name="Storesund J.E."/>
            <person name="Kallscheuer N."/>
            <person name="Luecker S."/>
            <person name="Lage O.M."/>
            <person name="Pohl T."/>
            <person name="Merkel B.J."/>
            <person name="Hornburger P."/>
            <person name="Mueller R.-W."/>
            <person name="Bruemmer F."/>
            <person name="Labrenz M."/>
            <person name="Spormann A.M."/>
            <person name="Op den Camp H."/>
            <person name="Overmann J."/>
            <person name="Amann R."/>
            <person name="Jetten M.S.M."/>
            <person name="Mascher T."/>
            <person name="Medema M.H."/>
            <person name="Devos D.P."/>
            <person name="Kaster A.-K."/>
            <person name="Ovreas L."/>
            <person name="Rohde M."/>
            <person name="Galperin M.Y."/>
            <person name="Jogler C."/>
        </authorList>
    </citation>
    <scope>NUCLEOTIDE SEQUENCE [LARGE SCALE GENOMIC DNA]</scope>
    <source>
        <strain evidence="2 3">Pan189</strain>
    </source>
</reference>
<evidence type="ECO:0000259" key="1">
    <source>
        <dbReference type="Pfam" id="PF00849"/>
    </source>
</evidence>
<dbReference type="GO" id="GO:0006396">
    <property type="term" value="P:RNA processing"/>
    <property type="evidence" value="ECO:0007669"/>
    <property type="project" value="UniProtKB-ARBA"/>
</dbReference>
<accession>A0A517QZ72</accession>
<dbReference type="Gene3D" id="3.30.2350.10">
    <property type="entry name" value="Pseudouridine synthase"/>
    <property type="match status" value="1"/>
</dbReference>
<evidence type="ECO:0000313" key="2">
    <source>
        <dbReference type="EMBL" id="QDT36947.1"/>
    </source>
</evidence>
<dbReference type="PANTHER" id="PTHR21600">
    <property type="entry name" value="MITOCHONDRIAL RNA PSEUDOURIDINE SYNTHASE"/>
    <property type="match status" value="1"/>
</dbReference>